<dbReference type="AlphaFoldDB" id="A0A8T8WW06"/>
<dbReference type="RefSeq" id="XP_025525922.1">
    <property type="nucleotide sequence ID" value="XM_025666143.1"/>
</dbReference>
<gene>
    <name evidence="1" type="ORF">BO86DRAFT_135945</name>
</gene>
<protein>
    <submittedName>
        <fullName evidence="1">Uncharacterized protein</fullName>
    </submittedName>
</protein>
<sequence>MSRLFLFAQCHYSSGSKDSKQVTLPCQATYSVVSLTIERNHKAAEFGRNYVPAPAIVLNHRRLTWKGTIRRILCNWLRAWQPPTADWRGNRRWRSGIAIIQTHPRKEVSKWRLQVDYGGRDQDYQAARFSPGRFLLVVVDSCLSIRDNIGSEDSQIPDQLILGW</sequence>
<dbReference type="Proteomes" id="UP000249497">
    <property type="component" value="Unassembled WGS sequence"/>
</dbReference>
<organism evidence="1 2">
    <name type="scientific">Aspergillus japonicus CBS 114.51</name>
    <dbReference type="NCBI Taxonomy" id="1448312"/>
    <lineage>
        <taxon>Eukaryota</taxon>
        <taxon>Fungi</taxon>
        <taxon>Dikarya</taxon>
        <taxon>Ascomycota</taxon>
        <taxon>Pezizomycotina</taxon>
        <taxon>Eurotiomycetes</taxon>
        <taxon>Eurotiomycetidae</taxon>
        <taxon>Eurotiales</taxon>
        <taxon>Aspergillaceae</taxon>
        <taxon>Aspergillus</taxon>
        <taxon>Aspergillus subgen. Circumdati</taxon>
    </lineage>
</organism>
<proteinExistence type="predicted"/>
<evidence type="ECO:0000313" key="2">
    <source>
        <dbReference type="Proteomes" id="UP000249497"/>
    </source>
</evidence>
<keyword evidence="2" id="KW-1185">Reference proteome</keyword>
<dbReference type="GeneID" id="37169835"/>
<evidence type="ECO:0000313" key="1">
    <source>
        <dbReference type="EMBL" id="RAH80028.1"/>
    </source>
</evidence>
<name>A0A8T8WW06_ASPJA</name>
<accession>A0A8T8WW06</accession>
<reference evidence="1 2" key="1">
    <citation type="submission" date="2018-02" db="EMBL/GenBank/DDBJ databases">
        <title>The genomes of Aspergillus section Nigri reveals drivers in fungal speciation.</title>
        <authorList>
            <consortium name="DOE Joint Genome Institute"/>
            <person name="Vesth T.C."/>
            <person name="Nybo J."/>
            <person name="Theobald S."/>
            <person name="Brandl J."/>
            <person name="Frisvad J.C."/>
            <person name="Nielsen K.F."/>
            <person name="Lyhne E.K."/>
            <person name="Kogle M.E."/>
            <person name="Kuo A."/>
            <person name="Riley R."/>
            <person name="Clum A."/>
            <person name="Nolan M."/>
            <person name="Lipzen A."/>
            <person name="Salamov A."/>
            <person name="Henrissat B."/>
            <person name="Wiebenga A."/>
            <person name="De vries R.P."/>
            <person name="Grigoriev I.V."/>
            <person name="Mortensen U.H."/>
            <person name="Andersen M.R."/>
            <person name="Baker S.E."/>
        </authorList>
    </citation>
    <scope>NUCLEOTIDE SEQUENCE [LARGE SCALE GENOMIC DNA]</scope>
    <source>
        <strain evidence="1 2">CBS 114.51</strain>
    </source>
</reference>
<dbReference type="EMBL" id="KZ824808">
    <property type="protein sequence ID" value="RAH80028.1"/>
    <property type="molecule type" value="Genomic_DNA"/>
</dbReference>